<dbReference type="GO" id="GO:0006513">
    <property type="term" value="P:protein monoubiquitination"/>
    <property type="evidence" value="ECO:0007669"/>
    <property type="project" value="TreeGrafter"/>
</dbReference>
<dbReference type="PANTHER" id="PTHR25462:SF229">
    <property type="entry name" value="TRANSCRIPTION INTERMEDIARY FACTOR 1-BETA"/>
    <property type="match status" value="1"/>
</dbReference>
<dbReference type="AlphaFoldDB" id="A0AAD8LJF1"/>
<keyword evidence="3" id="KW-0863">Zinc-finger</keyword>
<organism evidence="5 6">
    <name type="scientific">Babesia gibsoni</name>
    <dbReference type="NCBI Taxonomy" id="33632"/>
    <lineage>
        <taxon>Eukaryota</taxon>
        <taxon>Sar</taxon>
        <taxon>Alveolata</taxon>
        <taxon>Apicomplexa</taxon>
        <taxon>Aconoidasida</taxon>
        <taxon>Piroplasmida</taxon>
        <taxon>Babesiidae</taxon>
        <taxon>Babesia</taxon>
    </lineage>
</organism>
<feature type="domain" description="B box-type" evidence="4">
    <location>
        <begin position="254"/>
        <end position="301"/>
    </location>
</feature>
<dbReference type="CDD" id="cd19821">
    <property type="entry name" value="Bbox1_BBX-like"/>
    <property type="match status" value="1"/>
</dbReference>
<dbReference type="InterPro" id="IPR047153">
    <property type="entry name" value="TRIM45/56/19-like"/>
</dbReference>
<dbReference type="CDD" id="cd19756">
    <property type="entry name" value="Bbox2"/>
    <property type="match status" value="1"/>
</dbReference>
<accession>A0AAD8LJF1</accession>
<protein>
    <recommendedName>
        <fullName evidence="4">B box-type domain-containing protein</fullName>
    </recommendedName>
</protein>
<dbReference type="SUPFAM" id="SSF57845">
    <property type="entry name" value="B-box zinc-binding domain"/>
    <property type="match status" value="1"/>
</dbReference>
<dbReference type="PROSITE" id="PS50119">
    <property type="entry name" value="ZF_BBOX"/>
    <property type="match status" value="2"/>
</dbReference>
<evidence type="ECO:0000256" key="2">
    <source>
        <dbReference type="ARBA" id="ARBA00022833"/>
    </source>
</evidence>
<dbReference type="Gene3D" id="3.30.160.60">
    <property type="entry name" value="Classic Zinc Finger"/>
    <property type="match status" value="1"/>
</dbReference>
<keyword evidence="2" id="KW-0862">Zinc</keyword>
<evidence type="ECO:0000256" key="1">
    <source>
        <dbReference type="ARBA" id="ARBA00022723"/>
    </source>
</evidence>
<dbReference type="InterPro" id="IPR049808">
    <property type="entry name" value="CONSTANS-like_Bbox1"/>
</dbReference>
<evidence type="ECO:0000259" key="4">
    <source>
        <dbReference type="PROSITE" id="PS50119"/>
    </source>
</evidence>
<reference evidence="5" key="1">
    <citation type="submission" date="2023-08" db="EMBL/GenBank/DDBJ databases">
        <title>Draft sequence of the Babesia gibsoni genome.</title>
        <authorList>
            <person name="Yamagishi J.Y."/>
            <person name="Xuan X.X."/>
        </authorList>
    </citation>
    <scope>NUCLEOTIDE SEQUENCE</scope>
    <source>
        <strain evidence="5">Azabu</strain>
    </source>
</reference>
<dbReference type="PANTHER" id="PTHR25462">
    <property type="entry name" value="BONUS, ISOFORM C-RELATED"/>
    <property type="match status" value="1"/>
</dbReference>
<proteinExistence type="predicted"/>
<comment type="caution">
    <text evidence="5">The sequence shown here is derived from an EMBL/GenBank/DDBJ whole genome shotgun (WGS) entry which is preliminary data.</text>
</comment>
<feature type="domain" description="B box-type" evidence="4">
    <location>
        <begin position="202"/>
        <end position="249"/>
    </location>
</feature>
<sequence>MTEKSSAAASALSIPFVPRPLEDMQHLTFLEYLLQASFHTTELHVTRGFTFVTAEEEDGFKAASVESFDGSIVSVCVDMNRMEPPQSFEDCVARGSMDVDITKQLFETGTISPPLGFHGNPTGSYRMLIFKVALGKVLVHNGDTNNQNAFLKRKIPKGYDSIELSVNTDPAFYNSIYRINRHQQALLYACVELEFTPVKIDVPEPVCEMCETAVAQWYCHSDKAHFCNACDASHHSVTPIFSRHVRIASANSPVQFGVCEAHPSEVIDAVCLKCYRALCSHCILFDSHSDPSFFDHPLMSTTDAYECAMSKTSESDARLQRRIQALTERVKNRHDLLSQIYASFNNTKKRIDNATSMLLEKLENMKQKKMQYLDAIKREADMEIRLMDWTEAFFDHLLLALNPADFITNRKKYDLLVTRMFGSECKINTSNLPIWMLQKLILVGTTRLWKVPLQQANRNGTIADTKDGAIAEDFMRPSILDDMEACIAHAALGKVDLKHKIDKIVHNEPMDLKGVGNVNPDAELVDAVPYPQENGDFDETLESAIVMHEHVLEPVWNLLSECNMATLLQFVRVVRLPEKTHLIRHLAIIANHFEELDTLVINACEFEMQNMCDNSFCILMRSSSCLNELLSFIFIHDKYGCVESLEWIRSYCECIHAYMADATDIKKAAEEATTHVVNKLVESIDVTTMPSTLRFVLYFFSELSGDRAASLCVDMLFGVLFSTFVSRNITNLEREPLTEVSFMMGRIGIACWDAVETKSLEFCLASKLKVWMQSVLKRPRLKSKIHTRPTKSTREALEYVLKALARMHEEVSQGQFDLPIEELNELTSTYNFIPLFEIATR</sequence>
<evidence type="ECO:0000313" key="5">
    <source>
        <dbReference type="EMBL" id="KAK1442543.1"/>
    </source>
</evidence>
<evidence type="ECO:0000313" key="6">
    <source>
        <dbReference type="Proteomes" id="UP001230268"/>
    </source>
</evidence>
<name>A0AAD8LJF1_BABGI</name>
<dbReference type="InterPro" id="IPR000315">
    <property type="entry name" value="Znf_B-box"/>
</dbReference>
<gene>
    <name evidence="5" type="ORF">BgAZ_300610</name>
</gene>
<dbReference type="Proteomes" id="UP001230268">
    <property type="component" value="Unassembled WGS sequence"/>
</dbReference>
<dbReference type="EMBL" id="JAVEPI010000003">
    <property type="protein sequence ID" value="KAK1442543.1"/>
    <property type="molecule type" value="Genomic_DNA"/>
</dbReference>
<evidence type="ECO:0000256" key="3">
    <source>
        <dbReference type="PROSITE-ProRule" id="PRU00024"/>
    </source>
</evidence>
<dbReference type="GO" id="GO:0008270">
    <property type="term" value="F:zinc ion binding"/>
    <property type="evidence" value="ECO:0007669"/>
    <property type="project" value="UniProtKB-KW"/>
</dbReference>
<dbReference type="GO" id="GO:0061630">
    <property type="term" value="F:ubiquitin protein ligase activity"/>
    <property type="evidence" value="ECO:0007669"/>
    <property type="project" value="TreeGrafter"/>
</dbReference>
<keyword evidence="1" id="KW-0479">Metal-binding</keyword>
<keyword evidence="6" id="KW-1185">Reference proteome</keyword>